<reference evidence="2 3" key="1">
    <citation type="submission" date="2016-07" db="EMBL/GenBank/DDBJ databases">
        <title>Pervasive Adenine N6-methylation of Active Genes in Fungi.</title>
        <authorList>
            <consortium name="DOE Joint Genome Institute"/>
            <person name="Mondo S.J."/>
            <person name="Dannebaum R.O."/>
            <person name="Kuo R.C."/>
            <person name="Labutti K."/>
            <person name="Haridas S."/>
            <person name="Kuo A."/>
            <person name="Salamov A."/>
            <person name="Ahrendt S.R."/>
            <person name="Lipzen A."/>
            <person name="Sullivan W."/>
            <person name="Andreopoulos W.B."/>
            <person name="Clum A."/>
            <person name="Lindquist E."/>
            <person name="Daum C."/>
            <person name="Ramamoorthy G.K."/>
            <person name="Gryganskyi A."/>
            <person name="Culley D."/>
            <person name="Magnuson J.K."/>
            <person name="James T.Y."/>
            <person name="O'Malley M.A."/>
            <person name="Stajich J.E."/>
            <person name="Spatafora J.W."/>
            <person name="Visel A."/>
            <person name="Grigoriev I.V."/>
        </authorList>
    </citation>
    <scope>NUCLEOTIDE SEQUENCE [LARGE SCALE GENOMIC DNA]</scope>
    <source>
        <strain evidence="2 3">PL171</strain>
    </source>
</reference>
<feature type="compositionally biased region" description="Polar residues" evidence="1">
    <location>
        <begin position="32"/>
        <end position="45"/>
    </location>
</feature>
<organism evidence="2 3">
    <name type="scientific">Catenaria anguillulae PL171</name>
    <dbReference type="NCBI Taxonomy" id="765915"/>
    <lineage>
        <taxon>Eukaryota</taxon>
        <taxon>Fungi</taxon>
        <taxon>Fungi incertae sedis</taxon>
        <taxon>Blastocladiomycota</taxon>
        <taxon>Blastocladiomycetes</taxon>
        <taxon>Blastocladiales</taxon>
        <taxon>Catenariaceae</taxon>
        <taxon>Catenaria</taxon>
    </lineage>
</organism>
<comment type="caution">
    <text evidence="2">The sequence shown here is derived from an EMBL/GenBank/DDBJ whole genome shotgun (WGS) entry which is preliminary data.</text>
</comment>
<dbReference type="AlphaFoldDB" id="A0A1Y2HMZ2"/>
<evidence type="ECO:0000256" key="1">
    <source>
        <dbReference type="SAM" id="MobiDB-lite"/>
    </source>
</evidence>
<keyword evidence="3" id="KW-1185">Reference proteome</keyword>
<dbReference type="EMBL" id="MCFL01000023">
    <property type="protein sequence ID" value="ORZ35171.1"/>
    <property type="molecule type" value="Genomic_DNA"/>
</dbReference>
<dbReference type="Proteomes" id="UP000193411">
    <property type="component" value="Unassembled WGS sequence"/>
</dbReference>
<evidence type="ECO:0000313" key="2">
    <source>
        <dbReference type="EMBL" id="ORZ35171.1"/>
    </source>
</evidence>
<name>A0A1Y2HMZ2_9FUNG</name>
<accession>A0A1Y2HMZ2</accession>
<sequence>MATAAGANMGSGTLRGIRSVEQRGMEGFSPFRSVTPQVQGLSPSRQGHHRSSGAMGTGGRR</sequence>
<evidence type="ECO:0000313" key="3">
    <source>
        <dbReference type="Proteomes" id="UP000193411"/>
    </source>
</evidence>
<gene>
    <name evidence="2" type="ORF">BCR44DRAFT_34387</name>
</gene>
<feature type="region of interest" description="Disordered" evidence="1">
    <location>
        <begin position="1"/>
        <end position="61"/>
    </location>
</feature>
<protein>
    <submittedName>
        <fullName evidence="2">Uncharacterized protein</fullName>
    </submittedName>
</protein>
<proteinExistence type="predicted"/>